<reference evidence="2 3" key="1">
    <citation type="submission" date="2019-01" db="EMBL/GenBank/DDBJ databases">
        <authorList>
            <person name="Alioto T."/>
            <person name="Alioto T."/>
        </authorList>
    </citation>
    <scope>NUCLEOTIDE SEQUENCE [LARGE SCALE GENOMIC DNA]</scope>
</reference>
<evidence type="ECO:0000256" key="1">
    <source>
        <dbReference type="SAM" id="MobiDB-lite"/>
    </source>
</evidence>
<dbReference type="Proteomes" id="UP000386466">
    <property type="component" value="Unassembled WGS sequence"/>
</dbReference>
<dbReference type="EMBL" id="CAAGRJ010034734">
    <property type="protein sequence ID" value="VFV43965.1"/>
    <property type="molecule type" value="Genomic_DNA"/>
</dbReference>
<organism evidence="2 3">
    <name type="scientific">Lynx pardinus</name>
    <name type="common">Iberian lynx</name>
    <name type="synonym">Felis pardina</name>
    <dbReference type="NCBI Taxonomy" id="191816"/>
    <lineage>
        <taxon>Eukaryota</taxon>
        <taxon>Metazoa</taxon>
        <taxon>Chordata</taxon>
        <taxon>Craniata</taxon>
        <taxon>Vertebrata</taxon>
        <taxon>Euteleostomi</taxon>
        <taxon>Mammalia</taxon>
        <taxon>Eutheria</taxon>
        <taxon>Laurasiatheria</taxon>
        <taxon>Carnivora</taxon>
        <taxon>Feliformia</taxon>
        <taxon>Felidae</taxon>
        <taxon>Felinae</taxon>
        <taxon>Lynx</taxon>
    </lineage>
</organism>
<accession>A0A485PCP2</accession>
<feature type="non-terminal residue" evidence="2">
    <location>
        <position position="67"/>
    </location>
</feature>
<gene>
    <name evidence="2" type="ORF">LYPA_23C014270</name>
</gene>
<evidence type="ECO:0000313" key="2">
    <source>
        <dbReference type="EMBL" id="VFV43965.1"/>
    </source>
</evidence>
<sequence>MSGARQLLHRRHRSGADAGVEVGGSRGRCSGERTGVGAEACGAGSEATGVTAGRNPEWRCRSRFQLS</sequence>
<evidence type="ECO:0000313" key="3">
    <source>
        <dbReference type="Proteomes" id="UP000386466"/>
    </source>
</evidence>
<feature type="region of interest" description="Disordered" evidence="1">
    <location>
        <begin position="1"/>
        <end position="55"/>
    </location>
</feature>
<proteinExistence type="predicted"/>
<keyword evidence="3" id="KW-1185">Reference proteome</keyword>
<protein>
    <submittedName>
        <fullName evidence="2">Uncharacterized protein</fullName>
    </submittedName>
</protein>
<dbReference type="AlphaFoldDB" id="A0A485PCP2"/>
<name>A0A485PCP2_LYNPA</name>